<reference evidence="3" key="2">
    <citation type="submission" date="2023-07" db="EMBL/GenBank/DDBJ databases">
        <title>Sorghum-associated microbial communities from plants grown in Nebraska, USA.</title>
        <authorList>
            <person name="Schachtman D."/>
        </authorList>
    </citation>
    <scope>NUCLEOTIDE SEQUENCE</scope>
    <source>
        <strain evidence="3">BE330</strain>
    </source>
</reference>
<feature type="domain" description="DinB-like" evidence="1">
    <location>
        <begin position="11"/>
        <end position="150"/>
    </location>
</feature>
<dbReference type="InterPro" id="IPR024775">
    <property type="entry name" value="DinB-like"/>
</dbReference>
<dbReference type="SUPFAM" id="SSF109854">
    <property type="entry name" value="DinB/YfiT-like putative metalloenzymes"/>
    <property type="match status" value="1"/>
</dbReference>
<keyword evidence="4" id="KW-1185">Reference proteome</keyword>
<dbReference type="PATRIC" id="fig|1309411.5.peg.1223"/>
<dbReference type="EMBL" id="CP011389">
    <property type="protein sequence ID" value="AKH16681.1"/>
    <property type="molecule type" value="Genomic_DNA"/>
</dbReference>
<sequence length="175" mass="18997">MNVDLGTVRGQLARTPGVLDALLRGLPGDWVGLDEGPGTWSPRGVVAHLSHADRTNWLPRARVLLAWGEAEVFPPFDRAGHQAAEAARSLDELLDDFAAVRAESLHALDTLNPGPAELARRGTHPEFGPVTLAQLLATWAAHDLDHVLQITRTLGGGYREAVGPWRAYLRIMRPA</sequence>
<organism evidence="2 4">
    <name type="scientific">Deinococcus soli</name>
    <name type="common">ex Cha et al. 2016</name>
    <dbReference type="NCBI Taxonomy" id="1309411"/>
    <lineage>
        <taxon>Bacteria</taxon>
        <taxon>Thermotogati</taxon>
        <taxon>Deinococcota</taxon>
        <taxon>Deinococci</taxon>
        <taxon>Deinococcales</taxon>
        <taxon>Deinococcaceae</taxon>
        <taxon>Deinococcus</taxon>
    </lineage>
</organism>
<reference evidence="2 4" key="1">
    <citation type="submission" date="2015-01" db="EMBL/GenBank/DDBJ databases">
        <title>Deinococcus soli/N5/whole genome sequencing.</title>
        <authorList>
            <person name="Kim M.K."/>
            <person name="Srinivasan S."/>
            <person name="Lee J.-J."/>
        </authorList>
    </citation>
    <scope>NUCLEOTIDE SEQUENCE [LARGE SCALE GENOMIC DNA]</scope>
    <source>
        <strain evidence="2 4">N5</strain>
    </source>
</reference>
<protein>
    <recommendedName>
        <fullName evidence="1">DinB-like domain-containing protein</fullName>
    </recommendedName>
</protein>
<dbReference type="Gene3D" id="1.20.120.450">
    <property type="entry name" value="dinb family like domain"/>
    <property type="match status" value="1"/>
</dbReference>
<proteinExistence type="predicted"/>
<evidence type="ECO:0000313" key="3">
    <source>
        <dbReference type="EMBL" id="MDR6220179.1"/>
    </source>
</evidence>
<dbReference type="Proteomes" id="UP001185331">
    <property type="component" value="Unassembled WGS sequence"/>
</dbReference>
<gene>
    <name evidence="3" type="ORF">J2Y00_003790</name>
    <name evidence="2" type="ORF">SY84_05975</name>
</gene>
<evidence type="ECO:0000259" key="1">
    <source>
        <dbReference type="Pfam" id="PF12867"/>
    </source>
</evidence>
<evidence type="ECO:0000313" key="4">
    <source>
        <dbReference type="Proteomes" id="UP000034024"/>
    </source>
</evidence>
<dbReference type="InterPro" id="IPR034660">
    <property type="entry name" value="DinB/YfiT-like"/>
</dbReference>
<dbReference type="RefSeq" id="WP_046843253.1">
    <property type="nucleotide sequence ID" value="NZ_CP011389.1"/>
</dbReference>
<dbReference type="AlphaFoldDB" id="A0A0F7JKE5"/>
<evidence type="ECO:0000313" key="2">
    <source>
        <dbReference type="EMBL" id="AKH16681.1"/>
    </source>
</evidence>
<name>A0A0F7JKE5_9DEIO</name>
<dbReference type="KEGG" id="dch:SY84_05975"/>
<dbReference type="EMBL" id="JAVDQK010000011">
    <property type="protein sequence ID" value="MDR6220179.1"/>
    <property type="molecule type" value="Genomic_DNA"/>
</dbReference>
<dbReference type="Proteomes" id="UP000034024">
    <property type="component" value="Chromosome"/>
</dbReference>
<dbReference type="OrthoDB" id="1434917at2"/>
<accession>A0A0F7JKE5</accession>
<dbReference type="Pfam" id="PF12867">
    <property type="entry name" value="DinB_2"/>
    <property type="match status" value="1"/>
</dbReference>